<dbReference type="AlphaFoldDB" id="A0A2W0HIG8"/>
<comment type="caution">
    <text evidence="2">The sequence shown here is derived from an EMBL/GenBank/DDBJ whole genome shotgun (WGS) entry which is preliminary data.</text>
</comment>
<sequence>MAEKKQNKGRWMTWRGFLVVAMTLSVSTSLMVILPENEHMHRITGCILLAGFSSISLPGAVKEVRPRLYKGLIKRYGDWLEGGKKEQRDIEL</sequence>
<dbReference type="OrthoDB" id="2880498at2"/>
<evidence type="ECO:0000256" key="1">
    <source>
        <dbReference type="SAM" id="Phobius"/>
    </source>
</evidence>
<feature type="transmembrane region" description="Helical" evidence="1">
    <location>
        <begin position="40"/>
        <end position="61"/>
    </location>
</feature>
<keyword evidence="1" id="KW-0812">Transmembrane</keyword>
<name>A0A2W0HIG8_9BACI</name>
<keyword evidence="3" id="KW-1185">Reference proteome</keyword>
<reference evidence="2 3" key="1">
    <citation type="submission" date="2017-10" db="EMBL/GenBank/DDBJ databases">
        <title>Bacillus sp. nov., a halophilic bacterium isolated from a Yangshapao Lake.</title>
        <authorList>
            <person name="Wang H."/>
        </authorList>
    </citation>
    <scope>NUCLEOTIDE SEQUENCE [LARGE SCALE GENOMIC DNA]</scope>
    <source>
        <strain evidence="2 3">YSP-3</strain>
    </source>
</reference>
<organism evidence="2 3">
    <name type="scientific">Alteribacter lacisalsi</name>
    <dbReference type="NCBI Taxonomy" id="2045244"/>
    <lineage>
        <taxon>Bacteria</taxon>
        <taxon>Bacillati</taxon>
        <taxon>Bacillota</taxon>
        <taxon>Bacilli</taxon>
        <taxon>Bacillales</taxon>
        <taxon>Bacillaceae</taxon>
        <taxon>Alteribacter</taxon>
    </lineage>
</organism>
<evidence type="ECO:0000313" key="3">
    <source>
        <dbReference type="Proteomes" id="UP000248066"/>
    </source>
</evidence>
<proteinExistence type="predicted"/>
<dbReference type="RefSeq" id="WP_110520448.1">
    <property type="nucleotide sequence ID" value="NZ_PDOF01000002.1"/>
</dbReference>
<feature type="transmembrane region" description="Helical" evidence="1">
    <location>
        <begin position="12"/>
        <end position="34"/>
    </location>
</feature>
<evidence type="ECO:0000313" key="2">
    <source>
        <dbReference type="EMBL" id="PYZ96599.1"/>
    </source>
</evidence>
<dbReference type="EMBL" id="PDOF01000002">
    <property type="protein sequence ID" value="PYZ96599.1"/>
    <property type="molecule type" value="Genomic_DNA"/>
</dbReference>
<gene>
    <name evidence="2" type="ORF">CR205_12885</name>
</gene>
<dbReference type="Proteomes" id="UP000248066">
    <property type="component" value="Unassembled WGS sequence"/>
</dbReference>
<keyword evidence="1" id="KW-1133">Transmembrane helix</keyword>
<protein>
    <submittedName>
        <fullName evidence="2">Uncharacterized protein</fullName>
    </submittedName>
</protein>
<keyword evidence="1" id="KW-0472">Membrane</keyword>
<accession>A0A2W0HIG8</accession>